<reference evidence="2" key="1">
    <citation type="submission" date="2016-01" db="EMBL/GenBank/DDBJ databases">
        <authorList>
            <person name="Peeters C."/>
        </authorList>
    </citation>
    <scope>NUCLEOTIDE SEQUENCE [LARGE SCALE GENOMIC DNA]</scope>
</reference>
<evidence type="ECO:0000313" key="2">
    <source>
        <dbReference type="Proteomes" id="UP000054740"/>
    </source>
</evidence>
<gene>
    <name evidence="1" type="ORF">AWB70_03608</name>
</gene>
<protein>
    <submittedName>
        <fullName evidence="1">Uncharacterized protein</fullName>
    </submittedName>
</protein>
<name>A0A158HPJ3_CABCO</name>
<dbReference type="RefSeq" id="WP_053570410.1">
    <property type="nucleotide sequence ID" value="NZ_FCNY02000008.1"/>
</dbReference>
<dbReference type="AlphaFoldDB" id="A0A158HPJ3"/>
<proteinExistence type="predicted"/>
<dbReference type="Proteomes" id="UP000054740">
    <property type="component" value="Unassembled WGS sequence"/>
</dbReference>
<keyword evidence="2" id="KW-1185">Reference proteome</keyword>
<evidence type="ECO:0000313" key="1">
    <source>
        <dbReference type="EMBL" id="SAL45993.1"/>
    </source>
</evidence>
<accession>A0A158HPJ3</accession>
<dbReference type="EMBL" id="FCNY02000008">
    <property type="protein sequence ID" value="SAL45993.1"/>
    <property type="molecule type" value="Genomic_DNA"/>
</dbReference>
<sequence length="302" mass="32157">MTELLKVIVWPVTIVFLVFKLRDPLIALITAIGQRATRFKILQFEIELGALVPASPSLAMSAEALQQAVVQESGTTFIVQGITKSAAADYVLVALGNDDQHAWLSSRLFLLSVLIDRNRVVRCIVFTGEHGGFIGAASPRDVRAALGARFPEYERALLAAYGMASTLPLDELRNGDLSEAALTRIATGFLSNSGITQNNEPASPHSGWLYLDRSAKPGAPSTWELAEHITAGGLRTLLGDRLGKGRVVGAAGTVPDPDSARAIINQPGVFVALVSSSGEFRELCDRTAIADRLSRSAAHAAS</sequence>
<organism evidence="1 2">
    <name type="scientific">Caballeronia cordobensis</name>
    <name type="common">Burkholderia cordobensis</name>
    <dbReference type="NCBI Taxonomy" id="1353886"/>
    <lineage>
        <taxon>Bacteria</taxon>
        <taxon>Pseudomonadati</taxon>
        <taxon>Pseudomonadota</taxon>
        <taxon>Betaproteobacteria</taxon>
        <taxon>Burkholderiales</taxon>
        <taxon>Burkholderiaceae</taxon>
        <taxon>Caballeronia</taxon>
    </lineage>
</organism>